<keyword evidence="3" id="KW-1185">Reference proteome</keyword>
<sequence length="71" mass="7845">MGTEAASWADQWSEDPVENNGIRSQNSTSKNKNLGLAKVKAAARVGVQKIKCGASICITWIKNQLKRRWNS</sequence>
<organism evidence="2 3">
    <name type="scientific">Flemingia macrophylla</name>
    <dbReference type="NCBI Taxonomy" id="520843"/>
    <lineage>
        <taxon>Eukaryota</taxon>
        <taxon>Viridiplantae</taxon>
        <taxon>Streptophyta</taxon>
        <taxon>Embryophyta</taxon>
        <taxon>Tracheophyta</taxon>
        <taxon>Spermatophyta</taxon>
        <taxon>Magnoliopsida</taxon>
        <taxon>eudicotyledons</taxon>
        <taxon>Gunneridae</taxon>
        <taxon>Pentapetalae</taxon>
        <taxon>rosids</taxon>
        <taxon>fabids</taxon>
        <taxon>Fabales</taxon>
        <taxon>Fabaceae</taxon>
        <taxon>Papilionoideae</taxon>
        <taxon>50 kb inversion clade</taxon>
        <taxon>NPAAA clade</taxon>
        <taxon>indigoferoid/millettioid clade</taxon>
        <taxon>Phaseoleae</taxon>
        <taxon>Flemingia</taxon>
    </lineage>
</organism>
<proteinExistence type="predicted"/>
<dbReference type="PANTHER" id="PTHR33386:SF26">
    <property type="entry name" value="ANKYRIN REPEAT PROTEIN"/>
    <property type="match status" value="1"/>
</dbReference>
<protein>
    <submittedName>
        <fullName evidence="2">Uncharacterized protein</fullName>
    </submittedName>
</protein>
<dbReference type="Proteomes" id="UP001603857">
    <property type="component" value="Unassembled WGS sequence"/>
</dbReference>
<comment type="caution">
    <text evidence="2">The sequence shown here is derived from an EMBL/GenBank/DDBJ whole genome shotgun (WGS) entry which is preliminary data.</text>
</comment>
<evidence type="ECO:0000256" key="1">
    <source>
        <dbReference type="SAM" id="MobiDB-lite"/>
    </source>
</evidence>
<reference evidence="2 3" key="1">
    <citation type="submission" date="2024-08" db="EMBL/GenBank/DDBJ databases">
        <title>Insights into the chromosomal genome structure of Flemingia macrophylla.</title>
        <authorList>
            <person name="Ding Y."/>
            <person name="Zhao Y."/>
            <person name="Bi W."/>
            <person name="Wu M."/>
            <person name="Zhao G."/>
            <person name="Gong Y."/>
            <person name="Li W."/>
            <person name="Zhang P."/>
        </authorList>
    </citation>
    <scope>NUCLEOTIDE SEQUENCE [LARGE SCALE GENOMIC DNA]</scope>
    <source>
        <strain evidence="2">DYQJB</strain>
        <tissue evidence="2">Leaf</tissue>
    </source>
</reference>
<name>A0ABD1MZR6_9FABA</name>
<feature type="region of interest" description="Disordered" evidence="1">
    <location>
        <begin position="1"/>
        <end position="30"/>
    </location>
</feature>
<accession>A0ABD1MZR6</accession>
<gene>
    <name evidence="2" type="ORF">Fmac_009228</name>
</gene>
<feature type="compositionally biased region" description="Polar residues" evidence="1">
    <location>
        <begin position="21"/>
        <end position="30"/>
    </location>
</feature>
<evidence type="ECO:0000313" key="3">
    <source>
        <dbReference type="Proteomes" id="UP001603857"/>
    </source>
</evidence>
<evidence type="ECO:0000313" key="2">
    <source>
        <dbReference type="EMBL" id="KAL2341288.1"/>
    </source>
</evidence>
<dbReference type="EMBL" id="JBGMDY010000003">
    <property type="protein sequence ID" value="KAL2341288.1"/>
    <property type="molecule type" value="Genomic_DNA"/>
</dbReference>
<dbReference type="PANTHER" id="PTHR33386">
    <property type="entry name" value="OS02G0740600 PROTEIN"/>
    <property type="match status" value="1"/>
</dbReference>
<dbReference type="AlphaFoldDB" id="A0ABD1MZR6"/>